<feature type="transmembrane region" description="Helical" evidence="5">
    <location>
        <begin position="12"/>
        <end position="30"/>
    </location>
</feature>
<proteinExistence type="predicted"/>
<feature type="transmembrane region" description="Helical" evidence="5">
    <location>
        <begin position="81"/>
        <end position="99"/>
    </location>
</feature>
<feature type="transmembrane region" description="Helical" evidence="5">
    <location>
        <begin position="373"/>
        <end position="393"/>
    </location>
</feature>
<name>A0A645CMP6_9ZZZZ</name>
<dbReference type="InterPro" id="IPR049680">
    <property type="entry name" value="FLVCR1-2_SLC49-like"/>
</dbReference>
<keyword evidence="4 5" id="KW-0472">Membrane</keyword>
<dbReference type="Gene3D" id="1.20.1250.20">
    <property type="entry name" value="MFS general substrate transporter like domains"/>
    <property type="match status" value="2"/>
</dbReference>
<feature type="transmembrane region" description="Helical" evidence="5">
    <location>
        <begin position="50"/>
        <end position="69"/>
    </location>
</feature>
<dbReference type="PANTHER" id="PTHR10924:SF6">
    <property type="entry name" value="SOLUTE CARRIER FAMILY 49 MEMBER A3"/>
    <property type="match status" value="1"/>
</dbReference>
<dbReference type="PANTHER" id="PTHR10924">
    <property type="entry name" value="MAJOR FACILITATOR SUPERFAMILY PROTEIN-RELATED"/>
    <property type="match status" value="1"/>
</dbReference>
<dbReference type="AlphaFoldDB" id="A0A645CMP6"/>
<evidence type="ECO:0000256" key="1">
    <source>
        <dbReference type="ARBA" id="ARBA00004141"/>
    </source>
</evidence>
<evidence type="ECO:0000313" key="7">
    <source>
        <dbReference type="EMBL" id="MPM78330.1"/>
    </source>
</evidence>
<dbReference type="InterPro" id="IPR020846">
    <property type="entry name" value="MFS_dom"/>
</dbReference>
<feature type="transmembrane region" description="Helical" evidence="5">
    <location>
        <begin position="222"/>
        <end position="245"/>
    </location>
</feature>
<feature type="transmembrane region" description="Helical" evidence="5">
    <location>
        <begin position="105"/>
        <end position="124"/>
    </location>
</feature>
<feature type="transmembrane region" description="Helical" evidence="5">
    <location>
        <begin position="312"/>
        <end position="335"/>
    </location>
</feature>
<feature type="transmembrane region" description="Helical" evidence="5">
    <location>
        <begin position="347"/>
        <end position="367"/>
    </location>
</feature>
<feature type="transmembrane region" description="Helical" evidence="5">
    <location>
        <begin position="173"/>
        <end position="190"/>
    </location>
</feature>
<gene>
    <name evidence="7" type="ORF">SDC9_125341</name>
</gene>
<dbReference type="GO" id="GO:0022857">
    <property type="term" value="F:transmembrane transporter activity"/>
    <property type="evidence" value="ECO:0007669"/>
    <property type="project" value="InterPro"/>
</dbReference>
<comment type="caution">
    <text evidence="7">The sequence shown here is derived from an EMBL/GenBank/DDBJ whole genome shotgun (WGS) entry which is preliminary data.</text>
</comment>
<organism evidence="7">
    <name type="scientific">bioreactor metagenome</name>
    <dbReference type="NCBI Taxonomy" id="1076179"/>
    <lineage>
        <taxon>unclassified sequences</taxon>
        <taxon>metagenomes</taxon>
        <taxon>ecological metagenomes</taxon>
    </lineage>
</organism>
<accession>A0A645CMP6</accession>
<sequence length="405" mass="43797">MENKEYRLYGYRWVVLAVFMFINLTIQILWIAYAPITGPAAKFYNVTDQAIGFFAMSFMVAFIPLSLPVSWGIDTFGFRKTVSLGAILMGVFGIVRGLAGANYGLAMLSTVGIAIAQPFLLNAWTTVPAKWFNVEFRATAVGLVTLSNLVGTAIGMVVTPILTETISIPTVQLIYGGVAAFSALLFLIFARETPPTPPCPQGMDVRALILDGLKNAIRNKMFWYYLAVSFIGMGIFNGITTWVEAIIRPRGFSTTDAGILGALMLVGGVIGAVVVPPFSDRSHKRKKYLLIGILAAIPGLIGVTYAPTLWLLYVSAFVLGFFITSTSPIGMQYAAEITQPTPEGTSNGLIQLFGQASVVFVYIMEAIKTPDGSFTPSLLLAIGLLLVSALLITQLKDPEYLKKAE</sequence>
<evidence type="ECO:0000259" key="6">
    <source>
        <dbReference type="PROSITE" id="PS50850"/>
    </source>
</evidence>
<feature type="transmembrane region" description="Helical" evidence="5">
    <location>
        <begin position="288"/>
        <end position="306"/>
    </location>
</feature>
<dbReference type="InterPro" id="IPR036259">
    <property type="entry name" value="MFS_trans_sf"/>
</dbReference>
<dbReference type="GO" id="GO:0016020">
    <property type="term" value="C:membrane"/>
    <property type="evidence" value="ECO:0007669"/>
    <property type="project" value="UniProtKB-SubCell"/>
</dbReference>
<dbReference type="SUPFAM" id="SSF103473">
    <property type="entry name" value="MFS general substrate transporter"/>
    <property type="match status" value="1"/>
</dbReference>
<keyword evidence="3 5" id="KW-1133">Transmembrane helix</keyword>
<feature type="transmembrane region" description="Helical" evidence="5">
    <location>
        <begin position="257"/>
        <end position="276"/>
    </location>
</feature>
<evidence type="ECO:0000256" key="2">
    <source>
        <dbReference type="ARBA" id="ARBA00022692"/>
    </source>
</evidence>
<comment type="subcellular location">
    <subcellularLocation>
        <location evidence="1">Membrane</location>
        <topology evidence="1">Multi-pass membrane protein</topology>
    </subcellularLocation>
</comment>
<dbReference type="PROSITE" id="PS50850">
    <property type="entry name" value="MFS"/>
    <property type="match status" value="1"/>
</dbReference>
<evidence type="ECO:0000256" key="5">
    <source>
        <dbReference type="SAM" id="Phobius"/>
    </source>
</evidence>
<keyword evidence="2 5" id="KW-0812">Transmembrane</keyword>
<protein>
    <recommendedName>
        <fullName evidence="6">Major facilitator superfamily (MFS) profile domain-containing protein</fullName>
    </recommendedName>
</protein>
<feature type="transmembrane region" description="Helical" evidence="5">
    <location>
        <begin position="136"/>
        <end position="161"/>
    </location>
</feature>
<dbReference type="EMBL" id="VSSQ01028570">
    <property type="protein sequence ID" value="MPM78330.1"/>
    <property type="molecule type" value="Genomic_DNA"/>
</dbReference>
<feature type="domain" description="Major facilitator superfamily (MFS) profile" evidence="6">
    <location>
        <begin position="11"/>
        <end position="401"/>
    </location>
</feature>
<evidence type="ECO:0000256" key="4">
    <source>
        <dbReference type="ARBA" id="ARBA00023136"/>
    </source>
</evidence>
<reference evidence="7" key="1">
    <citation type="submission" date="2019-08" db="EMBL/GenBank/DDBJ databases">
        <authorList>
            <person name="Kucharzyk K."/>
            <person name="Murdoch R.W."/>
            <person name="Higgins S."/>
            <person name="Loffler F."/>
        </authorList>
    </citation>
    <scope>NUCLEOTIDE SEQUENCE</scope>
</reference>
<dbReference type="InterPro" id="IPR011701">
    <property type="entry name" value="MFS"/>
</dbReference>
<dbReference type="Pfam" id="PF07690">
    <property type="entry name" value="MFS_1"/>
    <property type="match status" value="1"/>
</dbReference>
<evidence type="ECO:0000256" key="3">
    <source>
        <dbReference type="ARBA" id="ARBA00022989"/>
    </source>
</evidence>